<feature type="domain" description="PNPLA" evidence="2">
    <location>
        <begin position="135"/>
        <end position="372"/>
    </location>
</feature>
<dbReference type="Pfam" id="PF01734">
    <property type="entry name" value="Patatin"/>
    <property type="match status" value="1"/>
</dbReference>
<protein>
    <recommendedName>
        <fullName evidence="2">PNPLA domain-containing protein</fullName>
    </recommendedName>
</protein>
<sequence length="530" mass="56680">MIRRVFPLALSLFAAGCSTTGPIAFECRGLEGDKGYAQPQPQSAYVRQIRGQARPGALPRPPAGLAEMMAPVEAAAPVQGSAPVEDGKAPVLTLEQALQQSEQEAKAVEKATVNAHAFAEGWSFTTPNQPISADLLLSGGGQWGAYGAGFLSRLHAKGFDRNYHFGTVTGVSTGAFQALFVGAGGDEDFRALSAVYAPPSEAYLVRRYRPTMLAAVTGEMAAIARLRVRLEDALCSRALLAQSLKVGQSLSPEAVAATCPMIARLARSGGTKVPGLPAPPALSRNVFVGMVRADDGEFMMANATRIAQDLFTADAVRRGISPASVRNAQQCLAGIGLASAAMPLFYQQVQIADPGTGGKKRTYYDGGVRQSVFEAELAQARQSAENKRPIFVLRNGPTALLKRIRAPGSKVERDVPGADEKVNNTANPLDAAMRAEKIVVNQVEVQSIADLRLTNPDGPVYFTTADGFHDFTPSSPRAFCAKRNKDIMFDDLFMLCLRDYGAAYADRGTSETLLLDAWTRLVTAQELKRR</sequence>
<dbReference type="Proteomes" id="UP000583556">
    <property type="component" value="Unassembled WGS sequence"/>
</dbReference>
<accession>A0A7Y0BNA7</accession>
<dbReference type="EMBL" id="JABBGM010000002">
    <property type="protein sequence ID" value="NML93499.1"/>
    <property type="molecule type" value="Genomic_DNA"/>
</dbReference>
<proteinExistence type="predicted"/>
<keyword evidence="1" id="KW-0443">Lipid metabolism</keyword>
<gene>
    <name evidence="3" type="ORF">HHL27_07450</name>
</gene>
<evidence type="ECO:0000256" key="1">
    <source>
        <dbReference type="ARBA" id="ARBA00023098"/>
    </source>
</evidence>
<dbReference type="InterPro" id="IPR002641">
    <property type="entry name" value="PNPLA_dom"/>
</dbReference>
<evidence type="ECO:0000259" key="2">
    <source>
        <dbReference type="Pfam" id="PF01734"/>
    </source>
</evidence>
<comment type="caution">
    <text evidence="3">The sequence shown here is derived from an EMBL/GenBank/DDBJ whole genome shotgun (WGS) entry which is preliminary data.</text>
</comment>
<organism evidence="3 4">
    <name type="scientific">Novosphingobium olei</name>
    <dbReference type="NCBI Taxonomy" id="2728851"/>
    <lineage>
        <taxon>Bacteria</taxon>
        <taxon>Pseudomonadati</taxon>
        <taxon>Pseudomonadota</taxon>
        <taxon>Alphaproteobacteria</taxon>
        <taxon>Sphingomonadales</taxon>
        <taxon>Sphingomonadaceae</taxon>
        <taxon>Novosphingobium</taxon>
    </lineage>
</organism>
<dbReference type="GO" id="GO:0006629">
    <property type="term" value="P:lipid metabolic process"/>
    <property type="evidence" value="ECO:0007669"/>
    <property type="project" value="UniProtKB-KW"/>
</dbReference>
<evidence type="ECO:0000313" key="3">
    <source>
        <dbReference type="EMBL" id="NML93499.1"/>
    </source>
</evidence>
<keyword evidence="4" id="KW-1185">Reference proteome</keyword>
<dbReference type="Gene3D" id="3.40.1090.10">
    <property type="entry name" value="Cytosolic phospholipase A2 catalytic domain"/>
    <property type="match status" value="1"/>
</dbReference>
<name>A0A7Y0BNA7_9SPHN</name>
<dbReference type="InterPro" id="IPR016035">
    <property type="entry name" value="Acyl_Trfase/lysoPLipase"/>
</dbReference>
<reference evidence="3 4" key="1">
    <citation type="submission" date="2020-04" db="EMBL/GenBank/DDBJ databases">
        <title>Novosphingobium sp. TW-4 isolated from soil.</title>
        <authorList>
            <person name="Dahal R.H."/>
            <person name="Chaudhary D.K."/>
        </authorList>
    </citation>
    <scope>NUCLEOTIDE SEQUENCE [LARGE SCALE GENOMIC DNA]</scope>
    <source>
        <strain evidence="3 4">TW-4</strain>
    </source>
</reference>
<evidence type="ECO:0000313" key="4">
    <source>
        <dbReference type="Proteomes" id="UP000583556"/>
    </source>
</evidence>
<dbReference type="PROSITE" id="PS51257">
    <property type="entry name" value="PROKAR_LIPOPROTEIN"/>
    <property type="match status" value="1"/>
</dbReference>
<dbReference type="SUPFAM" id="SSF52151">
    <property type="entry name" value="FabD/lysophospholipase-like"/>
    <property type="match status" value="1"/>
</dbReference>
<dbReference type="AlphaFoldDB" id="A0A7Y0BNA7"/>
<dbReference type="RefSeq" id="WP_169492714.1">
    <property type="nucleotide sequence ID" value="NZ_JABBGM010000002.1"/>
</dbReference>